<dbReference type="EMBL" id="SWFT01000076">
    <property type="protein sequence ID" value="KAA8903012.1"/>
    <property type="molecule type" value="Genomic_DNA"/>
</dbReference>
<name>A0A642UPG2_DIURU</name>
<dbReference type="InterPro" id="IPR057124">
    <property type="entry name" value="Ned1-like_M"/>
</dbReference>
<dbReference type="AlphaFoldDB" id="A0A642UPG2"/>
<keyword evidence="6" id="KW-1185">Reference proteome</keyword>
<dbReference type="Gene3D" id="3.40.50.1000">
    <property type="entry name" value="HAD superfamily/HAD-like"/>
    <property type="match status" value="1"/>
</dbReference>
<gene>
    <name evidence="5" type="ORF">DIURU_002613</name>
</gene>
<organism evidence="5 6">
    <name type="scientific">Diutina rugosa</name>
    <name type="common">Yeast</name>
    <name type="synonym">Candida rugosa</name>
    <dbReference type="NCBI Taxonomy" id="5481"/>
    <lineage>
        <taxon>Eukaryota</taxon>
        <taxon>Fungi</taxon>
        <taxon>Dikarya</taxon>
        <taxon>Ascomycota</taxon>
        <taxon>Saccharomycotina</taxon>
        <taxon>Pichiomycetes</taxon>
        <taxon>Debaryomycetaceae</taxon>
        <taxon>Diutina</taxon>
    </lineage>
</organism>
<feature type="compositionally biased region" description="Low complexity" evidence="3">
    <location>
        <begin position="104"/>
        <end position="122"/>
    </location>
</feature>
<dbReference type="PANTHER" id="PTHR12181">
    <property type="entry name" value="LIPIN"/>
    <property type="match status" value="1"/>
</dbReference>
<feature type="region of interest" description="Disordered" evidence="3">
    <location>
        <begin position="603"/>
        <end position="766"/>
    </location>
</feature>
<dbReference type="SUPFAM" id="SSF56784">
    <property type="entry name" value="HAD-like"/>
    <property type="match status" value="1"/>
</dbReference>
<feature type="compositionally biased region" description="Acidic residues" evidence="3">
    <location>
        <begin position="707"/>
        <end position="747"/>
    </location>
</feature>
<dbReference type="RefSeq" id="XP_034012628.1">
    <property type="nucleotide sequence ID" value="XM_034155284.1"/>
</dbReference>
<feature type="region of interest" description="Disordered" evidence="3">
    <location>
        <begin position="560"/>
        <end position="579"/>
    </location>
</feature>
<evidence type="ECO:0000313" key="6">
    <source>
        <dbReference type="Proteomes" id="UP000449547"/>
    </source>
</evidence>
<dbReference type="GO" id="GO:0009062">
    <property type="term" value="P:fatty acid catabolic process"/>
    <property type="evidence" value="ECO:0007669"/>
    <property type="project" value="TreeGrafter"/>
</dbReference>
<accession>A0A642UPG2</accession>
<dbReference type="FunFam" id="3.40.50.1000:FF:000063">
    <property type="entry name" value="Nuclear elongation and deformation protein"/>
    <property type="match status" value="1"/>
</dbReference>
<dbReference type="InterPro" id="IPR036412">
    <property type="entry name" value="HAD-like_sf"/>
</dbReference>
<dbReference type="Pfam" id="PF08235">
    <property type="entry name" value="LNS2"/>
    <property type="match status" value="1"/>
</dbReference>
<feature type="domain" description="LNS2/PITP" evidence="4">
    <location>
        <begin position="344"/>
        <end position="513"/>
    </location>
</feature>
<evidence type="ECO:0000256" key="2">
    <source>
        <dbReference type="ARBA" id="ARBA00022553"/>
    </source>
</evidence>
<feature type="region of interest" description="Disordered" evidence="3">
    <location>
        <begin position="104"/>
        <end position="134"/>
    </location>
</feature>
<dbReference type="OrthoDB" id="4567at2759"/>
<dbReference type="InterPro" id="IPR007651">
    <property type="entry name" value="Lipin_N"/>
</dbReference>
<dbReference type="OMA" id="QDYSMKL"/>
<dbReference type="Pfam" id="PF24565">
    <property type="entry name" value="Ned1_M"/>
    <property type="match status" value="1"/>
</dbReference>
<dbReference type="VEuPathDB" id="FungiDB:DIURU_002613"/>
<dbReference type="GO" id="GO:0019432">
    <property type="term" value="P:triglyceride biosynthetic process"/>
    <property type="evidence" value="ECO:0007669"/>
    <property type="project" value="TreeGrafter"/>
</dbReference>
<dbReference type="GO" id="GO:0005634">
    <property type="term" value="C:nucleus"/>
    <property type="evidence" value="ECO:0007669"/>
    <property type="project" value="TreeGrafter"/>
</dbReference>
<feature type="compositionally biased region" description="Polar residues" evidence="3">
    <location>
        <begin position="631"/>
        <end position="652"/>
    </location>
</feature>
<feature type="compositionally biased region" description="Basic and acidic residues" evidence="3">
    <location>
        <begin position="677"/>
        <end position="686"/>
    </location>
</feature>
<evidence type="ECO:0000259" key="4">
    <source>
        <dbReference type="SMART" id="SM00775"/>
    </source>
</evidence>
<dbReference type="PANTHER" id="PTHR12181:SF12">
    <property type="entry name" value="PHOSPHATIDATE PHOSPHATASE"/>
    <property type="match status" value="1"/>
</dbReference>
<dbReference type="Proteomes" id="UP000449547">
    <property type="component" value="Unassembled WGS sequence"/>
</dbReference>
<comment type="similarity">
    <text evidence="1">Belongs to the lipin family.</text>
</comment>
<dbReference type="InterPro" id="IPR026058">
    <property type="entry name" value="LIPIN"/>
</dbReference>
<dbReference type="InterPro" id="IPR013209">
    <property type="entry name" value="LNS2"/>
</dbReference>
<keyword evidence="2" id="KW-0597">Phosphoprotein</keyword>
<dbReference type="SMART" id="SM00775">
    <property type="entry name" value="LNS2"/>
    <property type="match status" value="1"/>
</dbReference>
<sequence length="780" mass="87231">MQFLERAGGYVYNQFASLNPATLSGAIDVVVIEQPDGTLHCSPWHVRFGLLQILKPSHKKVDVYVNGMKTDLPMKLGDEGEAFFVFEADGTSGDQLSKSVLTSPLLAPSSGASSPSHTPSPGDSDPPEPLTLNLNENDAVNQADDIESQIELTDEDPKQPASPKSPRSPLLEHVHEVTKKLNIPSKVDVNGDIVLDMDGYKPSSQKNIENSNENFQKMFVDEISKLKLSESDDYGVDVWDHIIHRDDDGTIRILNQDETNNYGGLSPSQAASEPHSPAAPARTTTHCDDQDPDKTYFKTLRLTSDQLKHLGLQYGENHLRFKVAYGSTAEVEASCFLWKSNIPIVISDIDGTITKSDALGHIFNLVGRDWTHPGVARLFQDIRQNGYNIIYLTARSVGQSDATRQYLKGISQDMNTRLPAGPVLLSPDRTFAALKREVILKQPEVFKMACLQDIKRLYYSPEEVVPTNDLDDRRTPFYAGFGNRITDAISYRSVQIPSHRIFTINPNGEVHMELLELAGLHSSYLKIGEIVDLFFPPLREATTFSLTLDNKLQYSEYLEHKKNQEDQQPKSPPGERFVPIDMDERFTELNYWYTKPDIDNLTDISDDDDNGRSVPSSPPRSPRLWGRTAAVASSDSVNSIPTPQNKTSSVSPSKPARPTSGGFAPLKSFMSFGGSSSKRDDQHHSDDEYDESEFLDAQQNFHMPGQFDDDDDDYTGESEADEDEDDEEDDEDEEDDDHDYDDDDIDDDEHHHHHHFQNGPNEDNIQVSVTEELVVNTTAN</sequence>
<feature type="region of interest" description="Disordered" evidence="3">
    <location>
        <begin position="259"/>
        <end position="290"/>
    </location>
</feature>
<feature type="compositionally biased region" description="Low complexity" evidence="3">
    <location>
        <begin position="667"/>
        <end position="676"/>
    </location>
</feature>
<evidence type="ECO:0000256" key="1">
    <source>
        <dbReference type="ARBA" id="ARBA00005476"/>
    </source>
</evidence>
<protein>
    <recommendedName>
        <fullName evidence="4">LNS2/PITP domain-containing protein</fullName>
    </recommendedName>
</protein>
<dbReference type="GO" id="GO:0008195">
    <property type="term" value="F:phosphatidate phosphatase activity"/>
    <property type="evidence" value="ECO:0007669"/>
    <property type="project" value="TreeGrafter"/>
</dbReference>
<dbReference type="InterPro" id="IPR023214">
    <property type="entry name" value="HAD_sf"/>
</dbReference>
<evidence type="ECO:0000313" key="5">
    <source>
        <dbReference type="EMBL" id="KAA8903012.1"/>
    </source>
</evidence>
<feature type="compositionally biased region" description="Low complexity" evidence="3">
    <location>
        <begin position="266"/>
        <end position="281"/>
    </location>
</feature>
<comment type="caution">
    <text evidence="5">The sequence shown here is derived from an EMBL/GenBank/DDBJ whole genome shotgun (WGS) entry which is preliminary data.</text>
</comment>
<evidence type="ECO:0000256" key="3">
    <source>
        <dbReference type="SAM" id="MobiDB-lite"/>
    </source>
</evidence>
<dbReference type="InterPro" id="IPR031315">
    <property type="entry name" value="LNS2/PITP"/>
</dbReference>
<dbReference type="Pfam" id="PF04571">
    <property type="entry name" value="Lipin_N"/>
    <property type="match status" value="1"/>
</dbReference>
<dbReference type="GeneID" id="54781264"/>
<proteinExistence type="inferred from homology"/>
<reference evidence="5 6" key="1">
    <citation type="submission" date="2019-07" db="EMBL/GenBank/DDBJ databases">
        <title>Genome assembly of two rare yeast pathogens: Diutina rugosa and Trichomonascus ciferrii.</title>
        <authorList>
            <person name="Mixao V."/>
            <person name="Saus E."/>
            <person name="Hansen A."/>
            <person name="Lass-Flor C."/>
            <person name="Gabaldon T."/>
        </authorList>
    </citation>
    <scope>NUCLEOTIDE SEQUENCE [LARGE SCALE GENOMIC DNA]</scope>
    <source>
        <strain evidence="5 6">CBS 613</strain>
    </source>
</reference>